<reference evidence="5" key="1">
    <citation type="submission" date="2021-02" db="EMBL/GenBank/DDBJ databases">
        <title>Metagenome analyses of Stigonema ocellatum DSM 106950, Chlorogloea purpurea SAG 13.99 and Gomphosphaeria aponina DSM 107014.</title>
        <authorList>
            <person name="Marter P."/>
            <person name="Huang S."/>
        </authorList>
    </citation>
    <scope>NUCLEOTIDE SEQUENCE</scope>
    <source>
        <strain evidence="5">JP213</strain>
    </source>
</reference>
<dbReference type="PANTHER" id="PTHR30570:SF1">
    <property type="entry name" value="PHOSPHATE-BINDING PROTEIN PSTS"/>
    <property type="match status" value="1"/>
</dbReference>
<dbReference type="Gene3D" id="3.40.190.10">
    <property type="entry name" value="Periplasmic binding protein-like II"/>
    <property type="match status" value="2"/>
</dbReference>
<feature type="transmembrane region" description="Helical" evidence="2">
    <location>
        <begin position="400"/>
        <end position="422"/>
    </location>
</feature>
<sequence length="722" mass="80914">MSQINLIKFVLLANASAGYHVILDSRESADALRGMLEPLPPELGSSLHNWQLGYRSLEGVRNAATIRGIEVGLAAQYSPVEEKNAVKNCLNEWLEGGDSGWLKVRFELNAIAGRLENSGGEICFFLDVEDHQLARIPWQEWDLLQDQYPQAEVAIRVRGRDDIQPILKYDRVRILVVVGQSQGINTESDLNVLRNLEEKGAEVVILNQPTRRELQAYLREEKGYHIFVYTGHSSSDEEGKIGYIELNDAEEPLSIDEFKLALKEAIKKGLQLAIFNSCDGFGLAHQLAKLNLPRILVMREPVPDQVAVEFLKYFFEKFSQNKSLFSSVNQAKENLEHWEGEYPGAMWLPTICIRESALDQPLLWENLIDKTKPPVIEEQPDKNPPVTEGNNPAGKSKNLAIFWLFFSLLGLAILGLGMIIIIPKNKEPIVSEQSSNKDFTDVAVPTGTWRYGGSTSTAVFRDTVNSRIKQVLPQFNLSYYDHPTLPPGSGTGIKMLLDNQIAFAESSRPLNQEELAAARNQGFQLRQVAVAIDALGVIVNPSLEVDNLNMQQLKDIYTGKITNWNEVGGPNLEIVPLSRHPDAGGTPEFFQHEILGEEKFSDRVIWTYNTTQGVQEVSKVPGGIYYGSASEVIPQCQVKPISINFVPSYQGSLVLPENCPQQRNQINFEAFKNEQYPLTRRLFVIIKEDGGLDQQGGEAYYHLLLTDEGQQLIKEAGYIPLR</sequence>
<name>A0A941GUZ2_9CHRO</name>
<dbReference type="AlphaFoldDB" id="A0A941GUZ2"/>
<proteinExistence type="predicted"/>
<dbReference type="InterPro" id="IPR024983">
    <property type="entry name" value="CHAT_dom"/>
</dbReference>
<dbReference type="Pfam" id="PF12770">
    <property type="entry name" value="CHAT"/>
    <property type="match status" value="1"/>
</dbReference>
<evidence type="ECO:0000259" key="4">
    <source>
        <dbReference type="Pfam" id="PF12849"/>
    </source>
</evidence>
<feature type="domain" description="CHAT" evidence="3">
    <location>
        <begin position="186"/>
        <end position="335"/>
    </location>
</feature>
<keyword evidence="1" id="KW-0732">Signal</keyword>
<evidence type="ECO:0000256" key="1">
    <source>
        <dbReference type="ARBA" id="ARBA00022729"/>
    </source>
</evidence>
<organism evidence="5 6">
    <name type="scientific">Gomphosphaeria aponina SAG 52.96 = DSM 107014</name>
    <dbReference type="NCBI Taxonomy" id="1521640"/>
    <lineage>
        <taxon>Bacteria</taxon>
        <taxon>Bacillati</taxon>
        <taxon>Cyanobacteriota</taxon>
        <taxon>Cyanophyceae</taxon>
        <taxon>Oscillatoriophycideae</taxon>
        <taxon>Chroococcales</taxon>
        <taxon>Gomphosphaeriaceae</taxon>
        <taxon>Gomphosphaeria</taxon>
    </lineage>
</organism>
<gene>
    <name evidence="5" type="ORF">DSM107014_14330</name>
</gene>
<keyword evidence="2" id="KW-0812">Transmembrane</keyword>
<evidence type="ECO:0000259" key="3">
    <source>
        <dbReference type="Pfam" id="PF12770"/>
    </source>
</evidence>
<accession>A0A941GUZ2</accession>
<keyword evidence="2" id="KW-1133">Transmembrane helix</keyword>
<feature type="domain" description="PBP" evidence="4">
    <location>
        <begin position="469"/>
        <end position="706"/>
    </location>
</feature>
<dbReference type="CDD" id="cd13566">
    <property type="entry name" value="PBP2_phosphate"/>
    <property type="match status" value="1"/>
</dbReference>
<dbReference type="PANTHER" id="PTHR30570">
    <property type="entry name" value="PERIPLASMIC PHOSPHATE BINDING COMPONENT OF PHOSPHATE ABC TRANSPORTER"/>
    <property type="match status" value="1"/>
</dbReference>
<dbReference type="InterPro" id="IPR050811">
    <property type="entry name" value="Phosphate_ABC_transporter"/>
</dbReference>
<comment type="caution">
    <text evidence="5">The sequence shown here is derived from an EMBL/GenBank/DDBJ whole genome shotgun (WGS) entry which is preliminary data.</text>
</comment>
<evidence type="ECO:0000313" key="5">
    <source>
        <dbReference type="EMBL" id="MBR8829052.1"/>
    </source>
</evidence>
<dbReference type="EMBL" id="JADQBC010000104">
    <property type="protein sequence ID" value="MBR8829052.1"/>
    <property type="molecule type" value="Genomic_DNA"/>
</dbReference>
<dbReference type="InterPro" id="IPR024370">
    <property type="entry name" value="PBP_domain"/>
</dbReference>
<dbReference type="Pfam" id="PF12849">
    <property type="entry name" value="PBP_like_2"/>
    <property type="match status" value="1"/>
</dbReference>
<evidence type="ECO:0000313" key="6">
    <source>
        <dbReference type="Proteomes" id="UP000767446"/>
    </source>
</evidence>
<protein>
    <submittedName>
        <fullName evidence="5">Substrate-binding domain-containing protein</fullName>
    </submittedName>
</protein>
<keyword evidence="2" id="KW-0472">Membrane</keyword>
<evidence type="ECO:0000256" key="2">
    <source>
        <dbReference type="SAM" id="Phobius"/>
    </source>
</evidence>
<dbReference type="Proteomes" id="UP000767446">
    <property type="component" value="Unassembled WGS sequence"/>
</dbReference>
<dbReference type="SUPFAM" id="SSF53850">
    <property type="entry name" value="Periplasmic binding protein-like II"/>
    <property type="match status" value="1"/>
</dbReference>